<organism evidence="2 3">
    <name type="scientific">Rhizobium giardinii</name>
    <dbReference type="NCBI Taxonomy" id="56731"/>
    <lineage>
        <taxon>Bacteria</taxon>
        <taxon>Pseudomonadati</taxon>
        <taxon>Pseudomonadota</taxon>
        <taxon>Alphaproteobacteria</taxon>
        <taxon>Hyphomicrobiales</taxon>
        <taxon>Rhizobiaceae</taxon>
        <taxon>Rhizobium/Agrobacterium group</taxon>
        <taxon>Rhizobium</taxon>
    </lineage>
</organism>
<feature type="domain" description="Lipocalin-like" evidence="1">
    <location>
        <begin position="5"/>
        <end position="72"/>
    </location>
</feature>
<dbReference type="EMBL" id="JACHBK010000003">
    <property type="protein sequence ID" value="MBB5535034.1"/>
    <property type="molecule type" value="Genomic_DNA"/>
</dbReference>
<accession>A0A7W8U8Z4</accession>
<gene>
    <name evidence="2" type="ORF">GGD55_001717</name>
</gene>
<proteinExistence type="predicted"/>
<protein>
    <recommendedName>
        <fullName evidence="1">Lipocalin-like domain-containing protein</fullName>
    </recommendedName>
</protein>
<reference evidence="2 3" key="1">
    <citation type="submission" date="2020-08" db="EMBL/GenBank/DDBJ databases">
        <title>Genomic Encyclopedia of Type Strains, Phase IV (KMG-V): Genome sequencing to study the core and pangenomes of soil and plant-associated prokaryotes.</title>
        <authorList>
            <person name="Whitman W."/>
        </authorList>
    </citation>
    <scope>NUCLEOTIDE SEQUENCE [LARGE SCALE GENOMIC DNA]</scope>
    <source>
        <strain evidence="2 3">SEMIA 4084</strain>
    </source>
</reference>
<name>A0A7W8U8Z4_9HYPH</name>
<keyword evidence="3" id="KW-1185">Reference proteome</keyword>
<evidence type="ECO:0000313" key="3">
    <source>
        <dbReference type="Proteomes" id="UP000585507"/>
    </source>
</evidence>
<evidence type="ECO:0000313" key="2">
    <source>
        <dbReference type="EMBL" id="MBB5535034.1"/>
    </source>
</evidence>
<sequence>MGAKLTDDEKIGLFDSMLAYCGTYKVEDGRVIHQVDASWNPLWGLAEQIRPFSISGDMLVISNAPAIDPVTAEEVIYRLEFQKV</sequence>
<evidence type="ECO:0000259" key="1">
    <source>
        <dbReference type="Pfam" id="PF13924"/>
    </source>
</evidence>
<comment type="caution">
    <text evidence="2">The sequence shown here is derived from an EMBL/GenBank/DDBJ whole genome shotgun (WGS) entry which is preliminary data.</text>
</comment>
<dbReference type="InterPro" id="IPR024311">
    <property type="entry name" value="Lipocalin-like"/>
</dbReference>
<dbReference type="Proteomes" id="UP000585507">
    <property type="component" value="Unassembled WGS sequence"/>
</dbReference>
<dbReference type="Pfam" id="PF13924">
    <property type="entry name" value="Lipocalin_5"/>
    <property type="match status" value="1"/>
</dbReference>
<dbReference type="AlphaFoldDB" id="A0A7W8U8Z4"/>